<dbReference type="RefSeq" id="XP_042584648.1">
    <property type="nucleotide sequence ID" value="XM_042728714.1"/>
</dbReference>
<dbReference type="SMART" id="SM00220">
    <property type="entry name" value="S_TKc"/>
    <property type="match status" value="1"/>
</dbReference>
<dbReference type="GO" id="GO:0004674">
    <property type="term" value="F:protein serine/threonine kinase activity"/>
    <property type="evidence" value="ECO:0007669"/>
    <property type="project" value="InterPro"/>
</dbReference>
<dbReference type="KEGG" id="ccar:109049017"/>
<dbReference type="PANTHER" id="PTHR13954">
    <property type="entry name" value="IRE1-RELATED"/>
    <property type="match status" value="1"/>
</dbReference>
<evidence type="ECO:0000259" key="5">
    <source>
        <dbReference type="PROSITE" id="PS51392"/>
    </source>
</evidence>
<dbReference type="Gene3D" id="1.20.1440.180">
    <property type="entry name" value="KEN domain"/>
    <property type="match status" value="1"/>
</dbReference>
<feature type="domain" description="KEN" evidence="5">
    <location>
        <begin position="784"/>
        <end position="908"/>
    </location>
</feature>
<evidence type="ECO:0000313" key="10">
    <source>
        <dbReference type="RefSeq" id="XP_042584648.1"/>
    </source>
</evidence>
<evidence type="ECO:0000313" key="9">
    <source>
        <dbReference type="RefSeq" id="XP_042584647.1"/>
    </source>
</evidence>
<dbReference type="InterPro" id="IPR000719">
    <property type="entry name" value="Prot_kinase_dom"/>
</dbReference>
<dbReference type="GO" id="GO:0070059">
    <property type="term" value="P:intrinsic apoptotic signaling pathway in response to endoplasmic reticulum stress"/>
    <property type="evidence" value="ECO:0007669"/>
    <property type="project" value="TreeGrafter"/>
</dbReference>
<dbReference type="GO" id="GO:0004521">
    <property type="term" value="F:RNA endonuclease activity"/>
    <property type="evidence" value="ECO:0007669"/>
    <property type="project" value="InterPro"/>
</dbReference>
<dbReference type="SUPFAM" id="SSF56112">
    <property type="entry name" value="Protein kinase-like (PK-like)"/>
    <property type="match status" value="1"/>
</dbReference>
<dbReference type="Gene3D" id="1.25.40.20">
    <property type="entry name" value="Ankyrin repeat-containing domain"/>
    <property type="match status" value="1"/>
</dbReference>
<reference evidence="6" key="2">
    <citation type="submission" date="2025-05" db="UniProtKB">
        <authorList>
            <consortium name="Ensembl"/>
        </authorList>
    </citation>
    <scope>IDENTIFICATION</scope>
</reference>
<dbReference type="Ensembl" id="ENSCCRT00010121071.1">
    <property type="protein sequence ID" value="ENSCCRP00010108808.1"/>
    <property type="gene ID" value="ENSCCRG00010048036.1"/>
</dbReference>
<dbReference type="InterPro" id="IPR045133">
    <property type="entry name" value="IRE1/2-like"/>
</dbReference>
<evidence type="ECO:0000313" key="8">
    <source>
        <dbReference type="RefSeq" id="XP_042584646.1"/>
    </source>
</evidence>
<evidence type="ECO:0000259" key="4">
    <source>
        <dbReference type="PROSITE" id="PS50011"/>
    </source>
</evidence>
<keyword evidence="7" id="KW-1185">Reference proteome</keyword>
<dbReference type="GeneID" id="109049017"/>
<feature type="domain" description="Protein kinase" evidence="4">
    <location>
        <begin position="525"/>
        <end position="781"/>
    </location>
</feature>
<dbReference type="OrthoDB" id="63989at2759"/>
<feature type="region of interest" description="Disordered" evidence="3">
    <location>
        <begin position="415"/>
        <end position="488"/>
    </location>
</feature>
<keyword evidence="2" id="KW-0067">ATP-binding</keyword>
<dbReference type="Pfam" id="PF06479">
    <property type="entry name" value="Ribonuc_2-5A"/>
    <property type="match status" value="1"/>
</dbReference>
<dbReference type="SUPFAM" id="SSF48403">
    <property type="entry name" value="Ankyrin repeat"/>
    <property type="match status" value="1"/>
</dbReference>
<accession>A0A8C1PK35</accession>
<feature type="compositionally biased region" description="Basic residues" evidence="3">
    <location>
        <begin position="431"/>
        <end position="442"/>
    </location>
</feature>
<dbReference type="SMR" id="A0A8C1PK35"/>
<proteinExistence type="predicted"/>
<dbReference type="Proteomes" id="UP001155660">
    <property type="component" value="Chromosome B7"/>
</dbReference>
<sequence>MAFQIQVKFPVPVPVPAVPRKTDPLIQCIVDNKLKKLRKLIRSRDINGLYPSELWNDDVTPLAAAVLCRNEEICNYLLEESADPNKPSTNGRAPLDYATFTTGVPLSIVKRLLTRKADPDGNEINIFTPLQCAVDRDREDIVKALIEAGASPEKNYGVSPEVDKKVEKMICGLSSQGEVFEKVYISFSFSCAVRKKSQMEVYSIYKEHFFQEDPFVHLIYFELYYSVIGQGAEQYHQSAIKWLKDTKSADRYIEGVLKRFSRIPQEHWPIALNCLNAALCVSESVSPQVFSDLVSILTNRLQHSGNPQGERVNHLILKILNVMMQKTSEQKLRLNHSIYEKLCNSLLPLTRPDYSSLIGMWTYSFFACINCIAPELVALCGLSPVPERILNAAEIEDEAMNKKLQKLNISLKHPSGTGEGLCEETAAQEKSRKKKKKKKKKKEIQQEVGSQESEQQDKEEPHTGTEVTSIEESNSSVQPFTQPAESQNISRRWLQTSCRWSSKLEKLANIDPSRTYRLGNLTLVLSDEFQIAKGSDGTEVFLGLRDDGTEVAVKRMIKSNYKALRNEEEFLRLPQLESSSIVRYVDFAEDAHFGYLALQLCEYTLEEYIQDHLPDDSAERSLILKKLVKEVLCSLQVLHDQKTKVLHRDIKPQNVLIDINGKARLADFGISRRLKQSETTLRTSIAGTRCWKAKETIDEEANTGYKRSSDIQVAGMLLYYILSGGQHPFGKGPFCEVNILQGRYSLEHLDDDVAKDLIEWMINEDPDKRPTVEQTLAHPFFWTNERRVEYLKKMGNQNETENCRNVDEELLQTVEKYTEGKSFSEWKTKLLSELVQKLDGKKKGYPENTLGLLRFIRNLHEHYPEDAESINLMASFPDLFGSVFRFAKEQGWNSRPSLKKFFSSAPQI</sequence>
<dbReference type="GO" id="GO:0051082">
    <property type="term" value="F:unfolded protein binding"/>
    <property type="evidence" value="ECO:0007669"/>
    <property type="project" value="TreeGrafter"/>
</dbReference>
<dbReference type="PANTHER" id="PTHR13954:SF28">
    <property type="match status" value="1"/>
</dbReference>
<dbReference type="RefSeq" id="XP_042584647.1">
    <property type="nucleotide sequence ID" value="XM_042728713.1"/>
</dbReference>
<evidence type="ECO:0000256" key="1">
    <source>
        <dbReference type="ARBA" id="ARBA00022741"/>
    </source>
</evidence>
<dbReference type="PROSITE" id="PS50011">
    <property type="entry name" value="PROTEIN_KINASE_DOM"/>
    <property type="match status" value="1"/>
</dbReference>
<name>A0A8C1PK35_CYPCA</name>
<dbReference type="InterPro" id="IPR036770">
    <property type="entry name" value="Ankyrin_rpt-contain_sf"/>
</dbReference>
<dbReference type="GO" id="GO:0006397">
    <property type="term" value="P:mRNA processing"/>
    <property type="evidence" value="ECO:0007669"/>
    <property type="project" value="InterPro"/>
</dbReference>
<organism evidence="6 7">
    <name type="scientific">Cyprinus carpio</name>
    <name type="common">Common carp</name>
    <dbReference type="NCBI Taxonomy" id="7962"/>
    <lineage>
        <taxon>Eukaryota</taxon>
        <taxon>Metazoa</taxon>
        <taxon>Chordata</taxon>
        <taxon>Craniata</taxon>
        <taxon>Vertebrata</taxon>
        <taxon>Euteleostomi</taxon>
        <taxon>Actinopterygii</taxon>
        <taxon>Neopterygii</taxon>
        <taxon>Teleostei</taxon>
        <taxon>Ostariophysi</taxon>
        <taxon>Cypriniformes</taxon>
        <taxon>Cyprinidae</taxon>
        <taxon>Cyprininae</taxon>
        <taxon>Cyprinus</taxon>
    </lineage>
</organism>
<dbReference type="InterPro" id="IPR011009">
    <property type="entry name" value="Kinase-like_dom_sf"/>
</dbReference>
<evidence type="ECO:0000256" key="2">
    <source>
        <dbReference type="ARBA" id="ARBA00022840"/>
    </source>
</evidence>
<dbReference type="RefSeq" id="XP_042584646.1">
    <property type="nucleotide sequence ID" value="XM_042728712.1"/>
</dbReference>
<keyword evidence="1" id="KW-0547">Nucleotide-binding</keyword>
<reference evidence="8 9" key="1">
    <citation type="submission" date="2025-04" db="UniProtKB">
        <authorList>
            <consortium name="RefSeq"/>
        </authorList>
    </citation>
    <scope>IDENTIFICATION</scope>
    <source>
        <tissue evidence="8 9">Muscle</tissue>
    </source>
</reference>
<dbReference type="InterPro" id="IPR002110">
    <property type="entry name" value="Ankyrin_rpt"/>
</dbReference>
<evidence type="ECO:0000313" key="6">
    <source>
        <dbReference type="Ensembl" id="ENSCCRP00010108808.1"/>
    </source>
</evidence>
<dbReference type="GO" id="GO:0005524">
    <property type="term" value="F:ATP binding"/>
    <property type="evidence" value="ECO:0007669"/>
    <property type="project" value="UniProtKB-KW"/>
</dbReference>
<dbReference type="SMART" id="SM00248">
    <property type="entry name" value="ANK"/>
    <property type="match status" value="3"/>
</dbReference>
<dbReference type="AlphaFoldDB" id="A0A8C1PK35"/>
<dbReference type="InterPro" id="IPR038357">
    <property type="entry name" value="KEN_sf"/>
</dbReference>
<dbReference type="Pfam" id="PF00023">
    <property type="entry name" value="Ank"/>
    <property type="match status" value="1"/>
</dbReference>
<dbReference type="Pfam" id="PF00069">
    <property type="entry name" value="Pkinase"/>
    <property type="match status" value="1"/>
</dbReference>
<dbReference type="Proteomes" id="UP000694427">
    <property type="component" value="Unplaced"/>
</dbReference>
<dbReference type="InterPro" id="IPR010513">
    <property type="entry name" value="KEN_dom"/>
</dbReference>
<gene>
    <name evidence="6 8 9 10" type="primary">LOC109049017</name>
</gene>
<dbReference type="PROSITE" id="PS51392">
    <property type="entry name" value="KEN"/>
    <property type="match status" value="1"/>
</dbReference>
<dbReference type="InterPro" id="IPR008271">
    <property type="entry name" value="Ser/Thr_kinase_AS"/>
</dbReference>
<evidence type="ECO:0000256" key="3">
    <source>
        <dbReference type="SAM" id="MobiDB-lite"/>
    </source>
</evidence>
<evidence type="ECO:0000313" key="7">
    <source>
        <dbReference type="Proteomes" id="UP000694427"/>
    </source>
</evidence>
<feature type="compositionally biased region" description="Polar residues" evidence="3">
    <location>
        <begin position="465"/>
        <end position="488"/>
    </location>
</feature>
<dbReference type="GO" id="GO:0036498">
    <property type="term" value="P:IRE1-mediated unfolded protein response"/>
    <property type="evidence" value="ECO:0007669"/>
    <property type="project" value="TreeGrafter"/>
</dbReference>
<protein>
    <submittedName>
        <fullName evidence="6">Serine/threonine-protein kinase ppk4-like</fullName>
    </submittedName>
    <submittedName>
        <fullName evidence="8 9">Uncharacterized protein LOC109049017</fullName>
    </submittedName>
</protein>
<dbReference type="Gene3D" id="1.10.510.10">
    <property type="entry name" value="Transferase(Phosphotransferase) domain 1"/>
    <property type="match status" value="1"/>
</dbReference>
<dbReference type="PROSITE" id="PS00108">
    <property type="entry name" value="PROTEIN_KINASE_ST"/>
    <property type="match status" value="1"/>
</dbReference>
<dbReference type="GO" id="GO:1990604">
    <property type="term" value="C:IRE1-TRAF2-ASK1 complex"/>
    <property type="evidence" value="ECO:0007669"/>
    <property type="project" value="TreeGrafter"/>
</dbReference>
<dbReference type="Pfam" id="PF12796">
    <property type="entry name" value="Ank_2"/>
    <property type="match status" value="1"/>
</dbReference>